<keyword evidence="2" id="KW-0479">Metal-binding</keyword>
<gene>
    <name evidence="11" type="ORF">BDFB_010795</name>
</gene>
<evidence type="ECO:0000256" key="6">
    <source>
        <dbReference type="ARBA" id="ARBA00023242"/>
    </source>
</evidence>
<evidence type="ECO:0000256" key="5">
    <source>
        <dbReference type="ARBA" id="ARBA00022833"/>
    </source>
</evidence>
<evidence type="ECO:0000256" key="1">
    <source>
        <dbReference type="ARBA" id="ARBA00004123"/>
    </source>
</evidence>
<evidence type="ECO:0000256" key="8">
    <source>
        <dbReference type="SAM" id="MobiDB-lite"/>
    </source>
</evidence>
<dbReference type="PANTHER" id="PTHR13100:SF10">
    <property type="entry name" value="CELL GROWTH-REGULATING NUCLEOLAR PROTEIN"/>
    <property type="match status" value="1"/>
</dbReference>
<dbReference type="GO" id="GO:0006364">
    <property type="term" value="P:rRNA processing"/>
    <property type="evidence" value="ECO:0007669"/>
    <property type="project" value="TreeGrafter"/>
</dbReference>
<keyword evidence="4 7" id="KW-0863">Zinc-finger</keyword>
<comment type="caution">
    <text evidence="11">The sequence shown here is derived from an EMBL/GenBank/DDBJ whole genome shotgun (WGS) entry which is preliminary data.</text>
</comment>
<evidence type="ECO:0000313" key="12">
    <source>
        <dbReference type="Proteomes" id="UP000292052"/>
    </source>
</evidence>
<comment type="subcellular location">
    <subcellularLocation>
        <location evidence="1">Nucleus</location>
    </subcellularLocation>
</comment>
<feature type="non-terminal residue" evidence="11">
    <location>
        <position position="275"/>
    </location>
</feature>
<sequence>MVVFTCNHCGESLQKPRVEKHYIIHCRRAKSLTCVDCFTDFKNEEYVVHTKCITEEERYSAKGSIPGGIAKKGEVKQESWTDMIRSIVDNEKDLKPSLKNLFNTISSYSNVPRKKAKFINFLKSSSGGRVNFNDIESAWGLIEKYKNEHKKVDNSTTSPKDPEVKTKVNGAKHQLNGNNEEVPAKKKQKLEETPEQIDTAEPNKFSFKNTILDILNSKGSISCKKLQKKVLNAYLKETGNTEYTEKTIKKYNKKLKKLSNVTISDDVVTLVTTGS</sequence>
<protein>
    <submittedName>
        <fullName evidence="11">C16C10.8-like</fullName>
    </submittedName>
</protein>
<reference evidence="11 12" key="1">
    <citation type="submission" date="2017-03" db="EMBL/GenBank/DDBJ databases">
        <title>Genome of the blue death feigning beetle - Asbolus verrucosus.</title>
        <authorList>
            <person name="Rider S.D."/>
        </authorList>
    </citation>
    <scope>NUCLEOTIDE SEQUENCE [LARGE SCALE GENOMIC DNA]</scope>
    <source>
        <strain evidence="11">Butters</strain>
        <tissue evidence="11">Head and leg muscle</tissue>
    </source>
</reference>
<dbReference type="FunFam" id="3.30.1490.490:FF:000001">
    <property type="entry name" value="cell growth-regulating nucleolar protein-like"/>
    <property type="match status" value="1"/>
</dbReference>
<proteinExistence type="predicted"/>
<evidence type="ECO:0000256" key="3">
    <source>
        <dbReference type="ARBA" id="ARBA00022737"/>
    </source>
</evidence>
<keyword evidence="5" id="KW-0862">Zinc</keyword>
<dbReference type="PROSITE" id="PS51804">
    <property type="entry name" value="ZF_C2HC_LYAR"/>
    <property type="match status" value="2"/>
</dbReference>
<evidence type="ECO:0000259" key="10">
    <source>
        <dbReference type="Pfam" id="PF25879"/>
    </source>
</evidence>
<dbReference type="InterPro" id="IPR014898">
    <property type="entry name" value="Znf_C2H2_LYAR"/>
</dbReference>
<evidence type="ECO:0000259" key="9">
    <source>
        <dbReference type="Pfam" id="PF08790"/>
    </source>
</evidence>
<feature type="region of interest" description="Disordered" evidence="8">
    <location>
        <begin position="175"/>
        <end position="197"/>
    </location>
</feature>
<evidence type="ECO:0000256" key="7">
    <source>
        <dbReference type="PROSITE-ProRule" id="PRU01145"/>
    </source>
</evidence>
<keyword evidence="6" id="KW-0539">Nucleus</keyword>
<dbReference type="InterPro" id="IPR039999">
    <property type="entry name" value="LYAR"/>
</dbReference>
<dbReference type="Gene3D" id="3.30.1490.490">
    <property type="match status" value="1"/>
</dbReference>
<dbReference type="Pfam" id="PF08790">
    <property type="entry name" value="zf-LYAR"/>
    <property type="match status" value="1"/>
</dbReference>
<accession>A0A482W141</accession>
<evidence type="ECO:0000313" key="11">
    <source>
        <dbReference type="EMBL" id="RZC38756.1"/>
    </source>
</evidence>
<organism evidence="11 12">
    <name type="scientific">Asbolus verrucosus</name>
    <name type="common">Desert ironclad beetle</name>
    <dbReference type="NCBI Taxonomy" id="1661398"/>
    <lineage>
        <taxon>Eukaryota</taxon>
        <taxon>Metazoa</taxon>
        <taxon>Ecdysozoa</taxon>
        <taxon>Arthropoda</taxon>
        <taxon>Hexapoda</taxon>
        <taxon>Insecta</taxon>
        <taxon>Pterygota</taxon>
        <taxon>Neoptera</taxon>
        <taxon>Endopterygota</taxon>
        <taxon>Coleoptera</taxon>
        <taxon>Polyphaga</taxon>
        <taxon>Cucujiformia</taxon>
        <taxon>Tenebrionidae</taxon>
        <taxon>Pimeliinae</taxon>
        <taxon>Asbolus</taxon>
    </lineage>
</organism>
<name>A0A482W141_ASBVE</name>
<feature type="domain" description="Cell growth-regulating nucleolar protein-like winged helix" evidence="10">
    <location>
        <begin position="203"/>
        <end position="272"/>
    </location>
</feature>
<dbReference type="GO" id="GO:0000122">
    <property type="term" value="P:negative regulation of transcription by RNA polymerase II"/>
    <property type="evidence" value="ECO:0007669"/>
    <property type="project" value="TreeGrafter"/>
</dbReference>
<dbReference type="SUPFAM" id="SSF57667">
    <property type="entry name" value="beta-beta-alpha zinc fingers"/>
    <property type="match status" value="2"/>
</dbReference>
<dbReference type="Pfam" id="PF25879">
    <property type="entry name" value="WHD_LYAR"/>
    <property type="match status" value="1"/>
</dbReference>
<dbReference type="GO" id="GO:0003677">
    <property type="term" value="F:DNA binding"/>
    <property type="evidence" value="ECO:0007669"/>
    <property type="project" value="InterPro"/>
</dbReference>
<dbReference type="GO" id="GO:0005730">
    <property type="term" value="C:nucleolus"/>
    <property type="evidence" value="ECO:0007669"/>
    <property type="project" value="TreeGrafter"/>
</dbReference>
<evidence type="ECO:0000256" key="2">
    <source>
        <dbReference type="ARBA" id="ARBA00022723"/>
    </source>
</evidence>
<dbReference type="STRING" id="1661398.A0A482W141"/>
<dbReference type="EMBL" id="QDEB01040452">
    <property type="protein sequence ID" value="RZC38756.1"/>
    <property type="molecule type" value="Genomic_DNA"/>
</dbReference>
<dbReference type="AlphaFoldDB" id="A0A482W141"/>
<dbReference type="Proteomes" id="UP000292052">
    <property type="component" value="Unassembled WGS sequence"/>
</dbReference>
<dbReference type="InterPro" id="IPR036236">
    <property type="entry name" value="Znf_C2H2_sf"/>
</dbReference>
<dbReference type="OrthoDB" id="21474at2759"/>
<feature type="domain" description="Zinc finger C2H2 LYAR-type" evidence="9">
    <location>
        <begin position="32"/>
        <end position="59"/>
    </location>
</feature>
<keyword evidence="12" id="KW-1185">Reference proteome</keyword>
<dbReference type="PANTHER" id="PTHR13100">
    <property type="entry name" value="CELL GROWTH-REGULATING NUCLEOLAR PROTEIN LYAR"/>
    <property type="match status" value="1"/>
</dbReference>
<dbReference type="GO" id="GO:0008270">
    <property type="term" value="F:zinc ion binding"/>
    <property type="evidence" value="ECO:0007669"/>
    <property type="project" value="UniProtKB-KW"/>
</dbReference>
<evidence type="ECO:0000256" key="4">
    <source>
        <dbReference type="ARBA" id="ARBA00022771"/>
    </source>
</evidence>
<dbReference type="InterPro" id="IPR058719">
    <property type="entry name" value="WHD_LYAR"/>
</dbReference>
<keyword evidence="3" id="KW-0677">Repeat</keyword>